<dbReference type="Pfam" id="PF00990">
    <property type="entry name" value="GGDEF"/>
    <property type="match status" value="1"/>
</dbReference>
<sequence>MWTFAAVLLLPPPLAFALIVSTYLHSWLRLNRVRAYRLVFTTATVVLGSAAAALVLQALSPDGYPGFPSGPLGLIVLVLAGLAYWFVNYGLVIGAVLLSSPETTARQMVGRLNDHFVGLGSLGLGAATTVVLLHQPWAIPILLAPLLGLHQGLLAGQFQTAARTDAKTGLVNAVFWHEMAGKELERATSTNSALSVLYVDLDHFKPINDTHGHDAGDQVLQEVAAELQRATRADDIVGRLGGEEFAVLLPSTNPSDAAEIAERVRRRIASLCITVPGKNGQSAVIDNLTCSVGVATFPDAADTLQLLVKAADKAQYAAKDAGRNQVVVAPIAAPPHPAASPGGPGTVGRRQGRPGVHCDCGVDEHHCHGVARRGNTGPEEGQPNRAESLSSSADSLRAEADVRADIGNLSSPDPG</sequence>
<protein>
    <submittedName>
        <fullName evidence="4">Diguanylate cyclase (GGDEF)-like protein</fullName>
    </submittedName>
</protein>
<keyword evidence="2" id="KW-0472">Membrane</keyword>
<keyword evidence="5" id="KW-1185">Reference proteome</keyword>
<dbReference type="PANTHER" id="PTHR45138">
    <property type="entry name" value="REGULATORY COMPONENTS OF SENSORY TRANSDUCTION SYSTEM"/>
    <property type="match status" value="1"/>
</dbReference>
<feature type="transmembrane region" description="Helical" evidence="2">
    <location>
        <begin position="72"/>
        <end position="98"/>
    </location>
</feature>
<proteinExistence type="predicted"/>
<gene>
    <name evidence="4" type="ORF">JOF29_000121</name>
</gene>
<dbReference type="PANTHER" id="PTHR45138:SF9">
    <property type="entry name" value="DIGUANYLATE CYCLASE DGCM-RELATED"/>
    <property type="match status" value="1"/>
</dbReference>
<feature type="transmembrane region" description="Helical" evidence="2">
    <location>
        <begin position="6"/>
        <end position="26"/>
    </location>
</feature>
<dbReference type="PROSITE" id="PS50887">
    <property type="entry name" value="GGDEF"/>
    <property type="match status" value="1"/>
</dbReference>
<dbReference type="NCBIfam" id="TIGR00254">
    <property type="entry name" value="GGDEF"/>
    <property type="match status" value="1"/>
</dbReference>
<reference evidence="4 5" key="1">
    <citation type="submission" date="2021-03" db="EMBL/GenBank/DDBJ databases">
        <title>Sequencing the genomes of 1000 actinobacteria strains.</title>
        <authorList>
            <person name="Klenk H.-P."/>
        </authorList>
    </citation>
    <scope>NUCLEOTIDE SEQUENCE [LARGE SCALE GENOMIC DNA]</scope>
    <source>
        <strain evidence="4 5">DSM 18824</strain>
    </source>
</reference>
<feature type="region of interest" description="Disordered" evidence="1">
    <location>
        <begin position="371"/>
        <end position="415"/>
    </location>
</feature>
<evidence type="ECO:0000256" key="1">
    <source>
        <dbReference type="SAM" id="MobiDB-lite"/>
    </source>
</evidence>
<feature type="transmembrane region" description="Helical" evidence="2">
    <location>
        <begin position="38"/>
        <end position="60"/>
    </location>
</feature>
<dbReference type="InterPro" id="IPR050469">
    <property type="entry name" value="Diguanylate_Cyclase"/>
</dbReference>
<keyword evidence="2" id="KW-0812">Transmembrane</keyword>
<feature type="domain" description="GGDEF" evidence="3">
    <location>
        <begin position="192"/>
        <end position="331"/>
    </location>
</feature>
<evidence type="ECO:0000259" key="3">
    <source>
        <dbReference type="PROSITE" id="PS50887"/>
    </source>
</evidence>
<keyword evidence="2" id="KW-1133">Transmembrane helix</keyword>
<name>A0ABS4UBP5_9ACTN</name>
<dbReference type="InterPro" id="IPR000160">
    <property type="entry name" value="GGDEF_dom"/>
</dbReference>
<accession>A0ABS4UBP5</accession>
<dbReference type="Gene3D" id="3.30.70.270">
    <property type="match status" value="1"/>
</dbReference>
<dbReference type="Proteomes" id="UP000755585">
    <property type="component" value="Unassembled WGS sequence"/>
</dbReference>
<dbReference type="SMART" id="SM00267">
    <property type="entry name" value="GGDEF"/>
    <property type="match status" value="1"/>
</dbReference>
<dbReference type="InterPro" id="IPR043128">
    <property type="entry name" value="Rev_trsase/Diguanyl_cyclase"/>
</dbReference>
<dbReference type="RefSeq" id="WP_209692261.1">
    <property type="nucleotide sequence ID" value="NZ_BAAAVU010000028.1"/>
</dbReference>
<feature type="compositionally biased region" description="Polar residues" evidence="1">
    <location>
        <begin position="385"/>
        <end position="394"/>
    </location>
</feature>
<evidence type="ECO:0000313" key="5">
    <source>
        <dbReference type="Proteomes" id="UP000755585"/>
    </source>
</evidence>
<evidence type="ECO:0000313" key="4">
    <source>
        <dbReference type="EMBL" id="MBP2349038.1"/>
    </source>
</evidence>
<dbReference type="EMBL" id="JAGINT010000001">
    <property type="protein sequence ID" value="MBP2349038.1"/>
    <property type="molecule type" value="Genomic_DNA"/>
</dbReference>
<organism evidence="4 5">
    <name type="scientific">Kribbella aluminosa</name>
    <dbReference type="NCBI Taxonomy" id="416017"/>
    <lineage>
        <taxon>Bacteria</taxon>
        <taxon>Bacillati</taxon>
        <taxon>Actinomycetota</taxon>
        <taxon>Actinomycetes</taxon>
        <taxon>Propionibacteriales</taxon>
        <taxon>Kribbellaceae</taxon>
        <taxon>Kribbella</taxon>
    </lineage>
</organism>
<dbReference type="SUPFAM" id="SSF55073">
    <property type="entry name" value="Nucleotide cyclase"/>
    <property type="match status" value="1"/>
</dbReference>
<evidence type="ECO:0000256" key="2">
    <source>
        <dbReference type="SAM" id="Phobius"/>
    </source>
</evidence>
<dbReference type="InterPro" id="IPR029787">
    <property type="entry name" value="Nucleotide_cyclase"/>
</dbReference>
<dbReference type="CDD" id="cd01949">
    <property type="entry name" value="GGDEF"/>
    <property type="match status" value="1"/>
</dbReference>
<comment type="caution">
    <text evidence="4">The sequence shown here is derived from an EMBL/GenBank/DDBJ whole genome shotgun (WGS) entry which is preliminary data.</text>
</comment>